<feature type="compositionally biased region" description="Low complexity" evidence="1">
    <location>
        <begin position="171"/>
        <end position="186"/>
    </location>
</feature>
<dbReference type="RefSeq" id="WP_351087486.1">
    <property type="nucleotide sequence ID" value="NZ_JBEOZG010000052.1"/>
</dbReference>
<dbReference type="EMBL" id="JBIAWJ010000037">
    <property type="protein sequence ID" value="MFF4527434.1"/>
    <property type="molecule type" value="Genomic_DNA"/>
</dbReference>
<proteinExistence type="predicted"/>
<evidence type="ECO:0000313" key="3">
    <source>
        <dbReference type="Proteomes" id="UP001602058"/>
    </source>
</evidence>
<protein>
    <submittedName>
        <fullName evidence="2">Uncharacterized protein</fullName>
    </submittedName>
</protein>
<evidence type="ECO:0000313" key="2">
    <source>
        <dbReference type="EMBL" id="MFF4527434.1"/>
    </source>
</evidence>
<name>A0ABW6UY38_9ACTN</name>
<feature type="region of interest" description="Disordered" evidence="1">
    <location>
        <begin position="134"/>
        <end position="186"/>
    </location>
</feature>
<reference evidence="2 3" key="1">
    <citation type="submission" date="2024-10" db="EMBL/GenBank/DDBJ databases">
        <title>The Natural Products Discovery Center: Release of the First 8490 Sequenced Strains for Exploring Actinobacteria Biosynthetic Diversity.</title>
        <authorList>
            <person name="Kalkreuter E."/>
            <person name="Kautsar S.A."/>
            <person name="Yang D."/>
            <person name="Bader C.D."/>
            <person name="Teijaro C.N."/>
            <person name="Fluegel L."/>
            <person name="Davis C.M."/>
            <person name="Simpson J.R."/>
            <person name="Lauterbach L."/>
            <person name="Steele A.D."/>
            <person name="Gui C."/>
            <person name="Meng S."/>
            <person name="Li G."/>
            <person name="Viehrig K."/>
            <person name="Ye F."/>
            <person name="Su P."/>
            <person name="Kiefer A.F."/>
            <person name="Nichols A."/>
            <person name="Cepeda A.J."/>
            <person name="Yan W."/>
            <person name="Fan B."/>
            <person name="Jiang Y."/>
            <person name="Adhikari A."/>
            <person name="Zheng C.-J."/>
            <person name="Schuster L."/>
            <person name="Cowan T.M."/>
            <person name="Smanski M.J."/>
            <person name="Chevrette M.G."/>
            <person name="De Carvalho L.P.S."/>
            <person name="Shen B."/>
        </authorList>
    </citation>
    <scope>NUCLEOTIDE SEQUENCE [LARGE SCALE GENOMIC DNA]</scope>
    <source>
        <strain evidence="2 3">NPDC001390</strain>
    </source>
</reference>
<comment type="caution">
    <text evidence="2">The sequence shown here is derived from an EMBL/GenBank/DDBJ whole genome shotgun (WGS) entry which is preliminary data.</text>
</comment>
<evidence type="ECO:0000256" key="1">
    <source>
        <dbReference type="SAM" id="MobiDB-lite"/>
    </source>
</evidence>
<dbReference type="Proteomes" id="UP001602058">
    <property type="component" value="Unassembled WGS sequence"/>
</dbReference>
<sequence>MSDATALEQADAMIEKAWGRPIDALETLAVRRPVEDPLLRSAMHIRSSLVVSNNAVAVHQDRLHALTRPGHVPAFYDLERITSSAVDLRLAQAESRIALQAISHVIEVREAAATADRAPSLSLARGRCRPLRARAARPGPTTGPARPVGRCRPHGGHGRAPTVTGRPALPSWSGRSSHSSDSTVLL</sequence>
<gene>
    <name evidence="2" type="ORF">ACFY1D_39395</name>
</gene>
<keyword evidence="3" id="KW-1185">Reference proteome</keyword>
<accession>A0ABW6UY38</accession>
<organism evidence="2 3">
    <name type="scientific">Streptomyces bluensis</name>
    <dbReference type="NCBI Taxonomy" id="33897"/>
    <lineage>
        <taxon>Bacteria</taxon>
        <taxon>Bacillati</taxon>
        <taxon>Actinomycetota</taxon>
        <taxon>Actinomycetes</taxon>
        <taxon>Kitasatosporales</taxon>
        <taxon>Streptomycetaceae</taxon>
        <taxon>Streptomyces</taxon>
    </lineage>
</organism>
<feature type="compositionally biased region" description="Low complexity" evidence="1">
    <location>
        <begin position="136"/>
        <end position="148"/>
    </location>
</feature>